<accession>A0A151S7L2</accession>
<evidence type="ECO:0000313" key="1">
    <source>
        <dbReference type="EMBL" id="KYP50800.1"/>
    </source>
</evidence>
<name>A0A151S7L2_CAJCA</name>
<keyword evidence="2" id="KW-1185">Reference proteome</keyword>
<dbReference type="EMBL" id="KQ483448">
    <property type="protein sequence ID" value="KYP50800.1"/>
    <property type="molecule type" value="Genomic_DNA"/>
</dbReference>
<evidence type="ECO:0000313" key="2">
    <source>
        <dbReference type="Proteomes" id="UP000075243"/>
    </source>
</evidence>
<dbReference type="AlphaFoldDB" id="A0A151S7L2"/>
<reference evidence="1" key="1">
    <citation type="journal article" date="2012" name="Nat. Biotechnol.">
        <title>Draft genome sequence of pigeonpea (Cajanus cajan), an orphan legume crop of resource-poor farmers.</title>
        <authorList>
            <person name="Varshney R.K."/>
            <person name="Chen W."/>
            <person name="Li Y."/>
            <person name="Bharti A.K."/>
            <person name="Saxena R.K."/>
            <person name="Schlueter J.A."/>
            <person name="Donoghue M.T."/>
            <person name="Azam S."/>
            <person name="Fan G."/>
            <person name="Whaley A.M."/>
            <person name="Farmer A.D."/>
            <person name="Sheridan J."/>
            <person name="Iwata A."/>
            <person name="Tuteja R."/>
            <person name="Penmetsa R.V."/>
            <person name="Wu W."/>
            <person name="Upadhyaya H.D."/>
            <person name="Yang S.P."/>
            <person name="Shah T."/>
            <person name="Saxena K.B."/>
            <person name="Michael T."/>
            <person name="McCombie W.R."/>
            <person name="Yang B."/>
            <person name="Zhang G."/>
            <person name="Yang H."/>
            <person name="Wang J."/>
            <person name="Spillane C."/>
            <person name="Cook D.R."/>
            <person name="May G.D."/>
            <person name="Xu X."/>
            <person name="Jackson S.A."/>
        </authorList>
    </citation>
    <scope>NUCLEOTIDE SEQUENCE [LARGE SCALE GENOMIC DNA]</scope>
</reference>
<dbReference type="Proteomes" id="UP000075243">
    <property type="component" value="Unassembled WGS sequence"/>
</dbReference>
<protein>
    <recommendedName>
        <fullName evidence="3">Retrovirus-related Pol polyprotein from transposon TNT 1-94</fullName>
    </recommendedName>
</protein>
<organism evidence="1 2">
    <name type="scientific">Cajanus cajan</name>
    <name type="common">Pigeon pea</name>
    <name type="synonym">Cajanus indicus</name>
    <dbReference type="NCBI Taxonomy" id="3821"/>
    <lineage>
        <taxon>Eukaryota</taxon>
        <taxon>Viridiplantae</taxon>
        <taxon>Streptophyta</taxon>
        <taxon>Embryophyta</taxon>
        <taxon>Tracheophyta</taxon>
        <taxon>Spermatophyta</taxon>
        <taxon>Magnoliopsida</taxon>
        <taxon>eudicotyledons</taxon>
        <taxon>Gunneridae</taxon>
        <taxon>Pentapetalae</taxon>
        <taxon>rosids</taxon>
        <taxon>fabids</taxon>
        <taxon>Fabales</taxon>
        <taxon>Fabaceae</taxon>
        <taxon>Papilionoideae</taxon>
        <taxon>50 kb inversion clade</taxon>
        <taxon>NPAAA clade</taxon>
        <taxon>indigoferoid/millettioid clade</taxon>
        <taxon>Phaseoleae</taxon>
        <taxon>Cajanus</taxon>
    </lineage>
</organism>
<evidence type="ECO:0008006" key="3">
    <source>
        <dbReference type="Google" id="ProtNLM"/>
    </source>
</evidence>
<proteinExistence type="predicted"/>
<dbReference type="Gramene" id="C.cajan_27041.t">
    <property type="protein sequence ID" value="C.cajan_27041.t.cds1"/>
    <property type="gene ID" value="C.cajan_27041"/>
</dbReference>
<gene>
    <name evidence="1" type="ORF">KK1_027365</name>
</gene>
<sequence length="55" mass="6507">MRSVYATFWKEVINNEIDSLKVNKIRFLINFSSGCKSIGCKWIFQEKVKNGCIYR</sequence>